<evidence type="ECO:0000256" key="1">
    <source>
        <dbReference type="SAM" id="SignalP"/>
    </source>
</evidence>
<dbReference type="OrthoDB" id="3354134at2"/>
<gene>
    <name evidence="2" type="ORF">SAMN05443668_118129</name>
</gene>
<name>A0A1M7RL65_9ACTN</name>
<protein>
    <recommendedName>
        <fullName evidence="4">Secreted protein</fullName>
    </recommendedName>
</protein>
<organism evidence="2 3">
    <name type="scientific">Cryptosporangium aurantiacum</name>
    <dbReference type="NCBI Taxonomy" id="134849"/>
    <lineage>
        <taxon>Bacteria</taxon>
        <taxon>Bacillati</taxon>
        <taxon>Actinomycetota</taxon>
        <taxon>Actinomycetes</taxon>
        <taxon>Cryptosporangiales</taxon>
        <taxon>Cryptosporangiaceae</taxon>
        <taxon>Cryptosporangium</taxon>
    </lineage>
</organism>
<evidence type="ECO:0000313" key="2">
    <source>
        <dbReference type="EMBL" id="SHN46896.1"/>
    </source>
</evidence>
<keyword evidence="3" id="KW-1185">Reference proteome</keyword>
<evidence type="ECO:0000313" key="3">
    <source>
        <dbReference type="Proteomes" id="UP000184440"/>
    </source>
</evidence>
<dbReference type="RefSeq" id="WP_073264249.1">
    <property type="nucleotide sequence ID" value="NZ_FRCS01000018.1"/>
</dbReference>
<keyword evidence="1" id="KW-0732">Signal</keyword>
<dbReference type="EMBL" id="FRCS01000018">
    <property type="protein sequence ID" value="SHN46896.1"/>
    <property type="molecule type" value="Genomic_DNA"/>
</dbReference>
<proteinExistence type="predicted"/>
<evidence type="ECO:0008006" key="4">
    <source>
        <dbReference type="Google" id="ProtNLM"/>
    </source>
</evidence>
<dbReference type="Proteomes" id="UP000184440">
    <property type="component" value="Unassembled WGS sequence"/>
</dbReference>
<dbReference type="AlphaFoldDB" id="A0A1M7RL65"/>
<sequence length="95" mass="10085">MIAAVVVLVLCVGGVLWAAGAVVGNDYSTGKCIKREASGDKDRAVPVDCGEDGAYKIIDRVDDTTKVEDGSCPPDTTDAFVNFKDEYVLCLRKQG</sequence>
<feature type="signal peptide" evidence="1">
    <location>
        <begin position="1"/>
        <end position="18"/>
    </location>
</feature>
<feature type="chain" id="PRO_5039039189" description="Secreted protein" evidence="1">
    <location>
        <begin position="19"/>
        <end position="95"/>
    </location>
</feature>
<reference evidence="2 3" key="1">
    <citation type="submission" date="2016-11" db="EMBL/GenBank/DDBJ databases">
        <authorList>
            <person name="Jaros S."/>
            <person name="Januszkiewicz K."/>
            <person name="Wedrychowicz H."/>
        </authorList>
    </citation>
    <scope>NUCLEOTIDE SEQUENCE [LARGE SCALE GENOMIC DNA]</scope>
    <source>
        <strain evidence="2 3">DSM 46144</strain>
    </source>
</reference>
<accession>A0A1M7RL65</accession>